<dbReference type="Pfam" id="PF13671">
    <property type="entry name" value="AAA_33"/>
    <property type="match status" value="1"/>
</dbReference>
<proteinExistence type="predicted"/>
<dbReference type="Gene3D" id="3.40.50.300">
    <property type="entry name" value="P-loop containing nucleotide triphosphate hydrolases"/>
    <property type="match status" value="1"/>
</dbReference>
<dbReference type="EMBL" id="CP076136">
    <property type="protein sequence ID" value="QWG23621.1"/>
    <property type="molecule type" value="Genomic_DNA"/>
</dbReference>
<gene>
    <name evidence="1" type="ORF">KMZ93_01320</name>
</gene>
<keyword evidence="1" id="KW-0547">Nucleotide-binding</keyword>
<evidence type="ECO:0000313" key="1">
    <source>
        <dbReference type="EMBL" id="QWG23621.1"/>
    </source>
</evidence>
<keyword evidence="1" id="KW-0067">ATP-binding</keyword>
<protein>
    <submittedName>
        <fullName evidence="1">ATP-binding protein</fullName>
    </submittedName>
</protein>
<dbReference type="RefSeq" id="WP_215604371.1">
    <property type="nucleotide sequence ID" value="NZ_CP076136.1"/>
</dbReference>
<dbReference type="SUPFAM" id="SSF52540">
    <property type="entry name" value="P-loop containing nucleoside triphosphate hydrolases"/>
    <property type="match status" value="1"/>
</dbReference>
<organism evidence="1 2">
    <name type="scientific">Bradyrhizobium sediminis</name>
    <dbReference type="NCBI Taxonomy" id="2840469"/>
    <lineage>
        <taxon>Bacteria</taxon>
        <taxon>Pseudomonadati</taxon>
        <taxon>Pseudomonadota</taxon>
        <taxon>Alphaproteobacteria</taxon>
        <taxon>Hyphomicrobiales</taxon>
        <taxon>Nitrobacteraceae</taxon>
        <taxon>Bradyrhizobium</taxon>
    </lineage>
</organism>
<accession>A0A975NZH5</accession>
<reference evidence="1 2" key="1">
    <citation type="submission" date="2021-06" db="EMBL/GenBank/DDBJ databases">
        <title>Bradyrhizobium sp. S2-11-4 Genome sequencing.</title>
        <authorList>
            <person name="Jin L."/>
        </authorList>
    </citation>
    <scope>NUCLEOTIDE SEQUENCE [LARGE SCALE GENOMIC DNA]</scope>
    <source>
        <strain evidence="1 2">S2-11-4</strain>
    </source>
</reference>
<keyword evidence="2" id="KW-1185">Reference proteome</keyword>
<evidence type="ECO:0000313" key="2">
    <source>
        <dbReference type="Proteomes" id="UP000676951"/>
    </source>
</evidence>
<dbReference type="InterPro" id="IPR027417">
    <property type="entry name" value="P-loop_NTPase"/>
</dbReference>
<name>A0A975NZH5_9BRAD</name>
<sequence>MAPAFHLVCGSTGAGKTTHALDLAQQLNGIRFSIDEWMVALFAKDRPEPMPFDWVVERVERCEQQIGRMAVQCARAGAAPVLDLAFLRASNRANFAALADEAGFSVVLHFLDVPAEERWNRVKARNQTRGETFSLDVPKWMFDFMEKVWEPPTPAEMLAYNGEYVRG</sequence>
<dbReference type="GO" id="GO:0005524">
    <property type="term" value="F:ATP binding"/>
    <property type="evidence" value="ECO:0007669"/>
    <property type="project" value="UniProtKB-KW"/>
</dbReference>
<dbReference type="Proteomes" id="UP000676951">
    <property type="component" value="Chromosome"/>
</dbReference>
<dbReference type="AlphaFoldDB" id="A0A975NZH5"/>